<evidence type="ECO:0000313" key="2">
    <source>
        <dbReference type="Proteomes" id="UP000033995"/>
    </source>
</evidence>
<dbReference type="Pfam" id="PF02583">
    <property type="entry name" value="Trns_repr_metal"/>
    <property type="match status" value="1"/>
</dbReference>
<proteinExistence type="predicted"/>
<dbReference type="GO" id="GO:0046872">
    <property type="term" value="F:metal ion binding"/>
    <property type="evidence" value="ECO:0007669"/>
    <property type="project" value="InterPro"/>
</dbReference>
<dbReference type="EMBL" id="LBOZ01000004">
    <property type="protein sequence ID" value="KKP47483.1"/>
    <property type="molecule type" value="Genomic_DNA"/>
</dbReference>
<dbReference type="CDD" id="cd10151">
    <property type="entry name" value="TthCsoR-like_DUF156"/>
    <property type="match status" value="1"/>
</dbReference>
<name>A0A0F9ZT47_9BACT</name>
<dbReference type="PANTHER" id="PTHR33677">
    <property type="entry name" value="TRANSCRIPTIONAL REPRESSOR FRMR-RELATED"/>
    <property type="match status" value="1"/>
</dbReference>
<dbReference type="Proteomes" id="UP000033995">
    <property type="component" value="Unassembled WGS sequence"/>
</dbReference>
<evidence type="ECO:0000313" key="1">
    <source>
        <dbReference type="EMBL" id="KKP47483.1"/>
    </source>
</evidence>
<dbReference type="InterPro" id="IPR038390">
    <property type="entry name" value="Metal_Tscrpt_repr_sf"/>
</dbReference>
<protein>
    <recommendedName>
        <fullName evidence="3">Transcriptional regulator</fullName>
    </recommendedName>
</protein>
<dbReference type="AlphaFoldDB" id="A0A0F9ZT47"/>
<dbReference type="InterPro" id="IPR003735">
    <property type="entry name" value="Metal_Tscrpt_repr"/>
</dbReference>
<evidence type="ECO:0008006" key="3">
    <source>
        <dbReference type="Google" id="ProtNLM"/>
    </source>
</evidence>
<accession>A0A0F9ZT47</accession>
<organism evidence="1 2">
    <name type="scientific">Candidatus Woesebacteria bacterium GW2011_GWA2_33_28</name>
    <dbReference type="NCBI Taxonomy" id="1618561"/>
    <lineage>
        <taxon>Bacteria</taxon>
        <taxon>Candidatus Woeseibacteriota</taxon>
    </lineage>
</organism>
<sequence>MQVVKQQIIHRLKISKGHLEKVIQMVEKNAYCIDIVHQLLAIQSALKNVDELILENHLKTCVSDSIKQGKSEEAIKEVMEVLKKK</sequence>
<dbReference type="GO" id="GO:0003677">
    <property type="term" value="F:DNA binding"/>
    <property type="evidence" value="ECO:0007669"/>
    <property type="project" value="InterPro"/>
</dbReference>
<gene>
    <name evidence="1" type="ORF">UR38_C0004G0026</name>
</gene>
<dbReference type="GO" id="GO:0045892">
    <property type="term" value="P:negative regulation of DNA-templated transcription"/>
    <property type="evidence" value="ECO:0007669"/>
    <property type="project" value="UniProtKB-ARBA"/>
</dbReference>
<dbReference type="Gene3D" id="1.20.58.1000">
    <property type="entry name" value="Metal-sensitive repressor, helix protomer"/>
    <property type="match status" value="1"/>
</dbReference>
<comment type="caution">
    <text evidence="1">The sequence shown here is derived from an EMBL/GenBank/DDBJ whole genome shotgun (WGS) entry which is preliminary data.</text>
</comment>
<reference evidence="1 2" key="1">
    <citation type="journal article" date="2015" name="Nature">
        <title>rRNA introns, odd ribosomes, and small enigmatic genomes across a large radiation of phyla.</title>
        <authorList>
            <person name="Brown C.T."/>
            <person name="Hug L.A."/>
            <person name="Thomas B.C."/>
            <person name="Sharon I."/>
            <person name="Castelle C.J."/>
            <person name="Singh A."/>
            <person name="Wilkins M.J."/>
            <person name="Williams K.H."/>
            <person name="Banfield J.F."/>
        </authorList>
    </citation>
    <scope>NUCLEOTIDE SEQUENCE [LARGE SCALE GENOMIC DNA]</scope>
</reference>